<proteinExistence type="inferred from homology"/>
<dbReference type="CDD" id="cd16027">
    <property type="entry name" value="SGSH"/>
    <property type="match status" value="1"/>
</dbReference>
<dbReference type="PANTHER" id="PTHR42693">
    <property type="entry name" value="ARYLSULFATASE FAMILY MEMBER"/>
    <property type="match status" value="1"/>
</dbReference>
<name>A0ABP8CDG0_9FLAO</name>
<evidence type="ECO:0000256" key="3">
    <source>
        <dbReference type="SAM" id="SignalP"/>
    </source>
</evidence>
<keyword evidence="3" id="KW-0732">Signal</keyword>
<evidence type="ECO:0000256" key="1">
    <source>
        <dbReference type="ARBA" id="ARBA00008779"/>
    </source>
</evidence>
<sequence length="503" mass="56379">MSFTMKIKLAYLLFFLCLCTGCNTTQGKFKKVEKPNILILFLDDLDPNFGCYGNPLVTTPNIDKLASEGMLFTKAYAAATVCSPSHTTLFTGCYASTIGAPNHRSNYINKLPEGYHILTQLMRNAGYFDVNFKSNGNRMYNKLYGATAKTDLNFDRGKPENNLESGKEVFNHLQIIDPTNIATYFKGGEWGKKEKNQPFFAYANIETGKKHGFIPGRAWAKENNIDIDSTQINIPPYYAGTDEVRSVLTASMDAVSHVDFEVGKFLKALENEGLDKNTLVILASDHGATLPRHKQQLWSTGLKIPMIIRWPNHIKSNSINKELASIIDIAPTCLAAAKAPIPETMEGLNLIDLSTKEREFLFATKDGMGGVFDVSRSVISKKHQFIYHYYPEIPFTANGYAKRTLSFKSMVKLQKEDKLSPLQDIYFASNKTDAIELYNLEKDIDQVHNLAKNSAYQNLVDRYKNVLVKWQKQTGDTIVDARKLLGVTKIPIGTMVDDVLGVK</sequence>
<dbReference type="EMBL" id="BAABCA010000005">
    <property type="protein sequence ID" value="GAA4237940.1"/>
    <property type="molecule type" value="Genomic_DNA"/>
</dbReference>
<dbReference type="Gene3D" id="3.40.720.10">
    <property type="entry name" value="Alkaline Phosphatase, subunit A"/>
    <property type="match status" value="1"/>
</dbReference>
<dbReference type="Pfam" id="PF00884">
    <property type="entry name" value="Sulfatase"/>
    <property type="match status" value="1"/>
</dbReference>
<gene>
    <name evidence="5" type="ORF">GCM10022291_26480</name>
</gene>
<feature type="signal peptide" evidence="3">
    <location>
        <begin position="1"/>
        <end position="24"/>
    </location>
</feature>
<dbReference type="InterPro" id="IPR000917">
    <property type="entry name" value="Sulfatase_N"/>
</dbReference>
<evidence type="ECO:0000313" key="5">
    <source>
        <dbReference type="EMBL" id="GAA4237940.1"/>
    </source>
</evidence>
<evidence type="ECO:0000256" key="2">
    <source>
        <dbReference type="ARBA" id="ARBA00022801"/>
    </source>
</evidence>
<dbReference type="PANTHER" id="PTHR42693:SF53">
    <property type="entry name" value="ENDO-4-O-SULFATASE"/>
    <property type="match status" value="1"/>
</dbReference>
<dbReference type="InterPro" id="IPR050738">
    <property type="entry name" value="Sulfatase"/>
</dbReference>
<evidence type="ECO:0000259" key="4">
    <source>
        <dbReference type="Pfam" id="PF00884"/>
    </source>
</evidence>
<comment type="similarity">
    <text evidence="1">Belongs to the sulfatase family.</text>
</comment>
<dbReference type="Proteomes" id="UP001501496">
    <property type="component" value="Unassembled WGS sequence"/>
</dbReference>
<feature type="chain" id="PRO_5046025612" description="Sulfatase N-terminal domain-containing protein" evidence="3">
    <location>
        <begin position="25"/>
        <end position="503"/>
    </location>
</feature>
<keyword evidence="2" id="KW-0378">Hydrolase</keyword>
<reference evidence="6" key="1">
    <citation type="journal article" date="2019" name="Int. J. Syst. Evol. Microbiol.">
        <title>The Global Catalogue of Microorganisms (GCM) 10K type strain sequencing project: providing services to taxonomists for standard genome sequencing and annotation.</title>
        <authorList>
            <consortium name="The Broad Institute Genomics Platform"/>
            <consortium name="The Broad Institute Genome Sequencing Center for Infectious Disease"/>
            <person name="Wu L."/>
            <person name="Ma J."/>
        </authorList>
    </citation>
    <scope>NUCLEOTIDE SEQUENCE [LARGE SCALE GENOMIC DNA]</scope>
    <source>
        <strain evidence="6">JCM 17630</strain>
    </source>
</reference>
<protein>
    <recommendedName>
        <fullName evidence="4">Sulfatase N-terminal domain-containing protein</fullName>
    </recommendedName>
</protein>
<dbReference type="SUPFAM" id="SSF53649">
    <property type="entry name" value="Alkaline phosphatase-like"/>
    <property type="match status" value="1"/>
</dbReference>
<organism evidence="5 6">
    <name type="scientific">Postechiella marina</name>
    <dbReference type="NCBI Taxonomy" id="943941"/>
    <lineage>
        <taxon>Bacteria</taxon>
        <taxon>Pseudomonadati</taxon>
        <taxon>Bacteroidota</taxon>
        <taxon>Flavobacteriia</taxon>
        <taxon>Flavobacteriales</taxon>
        <taxon>Flavobacteriaceae</taxon>
        <taxon>Postechiella</taxon>
    </lineage>
</organism>
<evidence type="ECO:0000313" key="6">
    <source>
        <dbReference type="Proteomes" id="UP001501496"/>
    </source>
</evidence>
<dbReference type="InterPro" id="IPR017850">
    <property type="entry name" value="Alkaline_phosphatase_core_sf"/>
</dbReference>
<accession>A0ABP8CDG0</accession>
<comment type="caution">
    <text evidence="5">The sequence shown here is derived from an EMBL/GenBank/DDBJ whole genome shotgun (WGS) entry which is preliminary data.</text>
</comment>
<keyword evidence="6" id="KW-1185">Reference proteome</keyword>
<feature type="domain" description="Sulfatase N-terminal" evidence="4">
    <location>
        <begin position="35"/>
        <end position="337"/>
    </location>
</feature>